<dbReference type="AlphaFoldDB" id="A0A7C9TIG2"/>
<reference evidence="2 3" key="1">
    <citation type="submission" date="2020-02" db="EMBL/GenBank/DDBJ databases">
        <title>Ideonella bacterium strain TBM-1.</title>
        <authorList>
            <person name="Chen W.-M."/>
        </authorList>
    </citation>
    <scope>NUCLEOTIDE SEQUENCE [LARGE SCALE GENOMIC DNA]</scope>
    <source>
        <strain evidence="2 3">TBM-1</strain>
    </source>
</reference>
<evidence type="ECO:0000313" key="2">
    <source>
        <dbReference type="EMBL" id="NDY90424.1"/>
    </source>
</evidence>
<dbReference type="EMBL" id="JAAGOH010000003">
    <property type="protein sequence ID" value="NDY90424.1"/>
    <property type="molecule type" value="Genomic_DNA"/>
</dbReference>
<accession>A0A7C9TIG2</accession>
<dbReference type="Proteomes" id="UP000484255">
    <property type="component" value="Unassembled WGS sequence"/>
</dbReference>
<keyword evidence="3" id="KW-1185">Reference proteome</keyword>
<dbReference type="RefSeq" id="WP_163456274.1">
    <property type="nucleotide sequence ID" value="NZ_JAAGOH010000003.1"/>
</dbReference>
<evidence type="ECO:0000313" key="3">
    <source>
        <dbReference type="Proteomes" id="UP000484255"/>
    </source>
</evidence>
<proteinExistence type="predicted"/>
<evidence type="ECO:0000256" key="1">
    <source>
        <dbReference type="SAM" id="MobiDB-lite"/>
    </source>
</evidence>
<organism evidence="2 3">
    <name type="scientific">Ideonella livida</name>
    <dbReference type="NCBI Taxonomy" id="2707176"/>
    <lineage>
        <taxon>Bacteria</taxon>
        <taxon>Pseudomonadati</taxon>
        <taxon>Pseudomonadota</taxon>
        <taxon>Betaproteobacteria</taxon>
        <taxon>Burkholderiales</taxon>
        <taxon>Sphaerotilaceae</taxon>
        <taxon>Ideonella</taxon>
    </lineage>
</organism>
<feature type="region of interest" description="Disordered" evidence="1">
    <location>
        <begin position="120"/>
        <end position="144"/>
    </location>
</feature>
<name>A0A7C9TIG2_9BURK</name>
<gene>
    <name evidence="2" type="ORF">G3A44_04340</name>
</gene>
<comment type="caution">
    <text evidence="2">The sequence shown here is derived from an EMBL/GenBank/DDBJ whole genome shotgun (WGS) entry which is preliminary data.</text>
</comment>
<sequence>MKTLHSGPLLHRLAVLVVIASWVGAALALPAGNGPAQGVPAPGVATVVWDCEPFYLPARSRWPRQVALDHDGQRLLALRIDGLAVHSFQVEGEQVFTALDNERIALDLAQGLWQSDFRGKARGQGPCTRSGALPQTATMPAARP</sequence>
<protein>
    <submittedName>
        <fullName evidence="2">Uncharacterized protein</fullName>
    </submittedName>
</protein>